<dbReference type="RefSeq" id="WP_013214957.1">
    <property type="nucleotide sequence ID" value="NC_014313.1"/>
</dbReference>
<dbReference type="NCBIfam" id="TIGR00684">
    <property type="entry name" value="narJ"/>
    <property type="match status" value="1"/>
</dbReference>
<dbReference type="STRING" id="582899.Hden_0928"/>
<dbReference type="Proteomes" id="UP000002033">
    <property type="component" value="Chromosome"/>
</dbReference>
<dbReference type="HOGENOM" id="CLU_084469_0_1_5"/>
<keyword evidence="2" id="KW-0560">Oxidoreductase</keyword>
<evidence type="ECO:0000313" key="3">
    <source>
        <dbReference type="Proteomes" id="UP000002033"/>
    </source>
</evidence>
<accession>D8JUF2</accession>
<dbReference type="EC" id="1.7.99.4" evidence="2"/>
<dbReference type="InterPro" id="IPR036411">
    <property type="entry name" value="TorD-like_sf"/>
</dbReference>
<dbReference type="SUPFAM" id="SSF89155">
    <property type="entry name" value="TorD-like"/>
    <property type="match status" value="1"/>
</dbReference>
<dbReference type="GO" id="GO:0016530">
    <property type="term" value="F:metallochaperone activity"/>
    <property type="evidence" value="ECO:0007669"/>
    <property type="project" value="TreeGrafter"/>
</dbReference>
<dbReference type="Pfam" id="PF02613">
    <property type="entry name" value="Nitrate_red_del"/>
    <property type="match status" value="1"/>
</dbReference>
<dbReference type="PANTHER" id="PTHR43680">
    <property type="entry name" value="NITRATE REDUCTASE MOLYBDENUM COFACTOR ASSEMBLY CHAPERONE"/>
    <property type="match status" value="1"/>
</dbReference>
<dbReference type="Gene3D" id="1.10.3480.10">
    <property type="entry name" value="TorD-like"/>
    <property type="match status" value="1"/>
</dbReference>
<sequence length="232" mass="25774">MTKTFKALSALLTYPSEELQAEVGGIRDLIEAEDIVPLSVRSEMEPFLTRLASDDLYDLQEHYVDLFDKTRRLSLHLFEHVHGESRDRGQAMVDLAALYEKHGLLVDAHELPDYLPLFLEYLSTQPLEEAQALLTDTAHIIAALEERLVHRNSAYASVFAAILAIAGCHVAPNEKPINEADAAPDDLAALDAAWEETAVTFGPGEPMGGCSVERLKIQMRAGQRDVRRQPQT</sequence>
<dbReference type="EMBL" id="CP002083">
    <property type="protein sequence ID" value="ADJ22742.1"/>
    <property type="molecule type" value="Genomic_DNA"/>
</dbReference>
<protein>
    <submittedName>
        <fullName evidence="2">Nitrate reductase molybdenum cofactor assembly chaperone</fullName>
        <ecNumber evidence="2">1.7.99.4</ecNumber>
    </submittedName>
</protein>
<dbReference type="AlphaFoldDB" id="D8JUF2"/>
<reference evidence="3" key="1">
    <citation type="journal article" date="2011" name="J. Bacteriol.">
        <title>Genome sequences of eight morphologically diverse alphaproteobacteria.</title>
        <authorList>
            <consortium name="US DOE Joint Genome Institute"/>
            <person name="Brown P.J."/>
            <person name="Kysela D.T."/>
            <person name="Buechlein A."/>
            <person name="Hemmerich C."/>
            <person name="Brun Y.V."/>
        </authorList>
    </citation>
    <scope>NUCLEOTIDE SEQUENCE [LARGE SCALE GENOMIC DNA]</scope>
    <source>
        <strain evidence="3">ATCC 51888 / DSM 1869 / NCIB 11706 / TK 0415</strain>
    </source>
</reference>
<dbReference type="OrthoDB" id="8478585at2"/>
<dbReference type="eggNOG" id="COG2180">
    <property type="taxonomic scope" value="Bacteria"/>
</dbReference>
<name>D8JUF2_HYPDA</name>
<dbReference type="GO" id="GO:0051131">
    <property type="term" value="P:chaperone-mediated protein complex assembly"/>
    <property type="evidence" value="ECO:0007669"/>
    <property type="project" value="InterPro"/>
</dbReference>
<dbReference type="GO" id="GO:0016491">
    <property type="term" value="F:oxidoreductase activity"/>
    <property type="evidence" value="ECO:0007669"/>
    <property type="project" value="UniProtKB-KW"/>
</dbReference>
<dbReference type="InterPro" id="IPR020945">
    <property type="entry name" value="DMSO/NO3_reduct_chaperone"/>
</dbReference>
<dbReference type="InterPro" id="IPR003765">
    <property type="entry name" value="NO3_reductase_chaperone_NarJ"/>
</dbReference>
<organism evidence="2 3">
    <name type="scientific">Hyphomicrobium denitrificans (strain ATCC 51888 / DSM 1869 / NCIMB 11706 / TK 0415)</name>
    <dbReference type="NCBI Taxonomy" id="582899"/>
    <lineage>
        <taxon>Bacteria</taxon>
        <taxon>Pseudomonadati</taxon>
        <taxon>Pseudomonadota</taxon>
        <taxon>Alphaproteobacteria</taxon>
        <taxon>Hyphomicrobiales</taxon>
        <taxon>Hyphomicrobiaceae</taxon>
        <taxon>Hyphomicrobium</taxon>
    </lineage>
</organism>
<gene>
    <name evidence="2" type="ordered locus">Hden_0928</name>
</gene>
<dbReference type="KEGG" id="hdn:Hden_0928"/>
<dbReference type="GO" id="GO:0042128">
    <property type="term" value="P:nitrate assimilation"/>
    <property type="evidence" value="ECO:0007669"/>
    <property type="project" value="UniProtKB-KW"/>
</dbReference>
<dbReference type="PANTHER" id="PTHR43680:SF2">
    <property type="entry name" value="NITRATE REDUCTASE MOLYBDENUM COFACTOR ASSEMBLY CHAPERONE NARJ"/>
    <property type="match status" value="1"/>
</dbReference>
<dbReference type="GO" id="GO:0051082">
    <property type="term" value="F:unfolded protein binding"/>
    <property type="evidence" value="ECO:0007669"/>
    <property type="project" value="InterPro"/>
</dbReference>
<keyword evidence="1" id="KW-0534">Nitrate assimilation</keyword>
<keyword evidence="3" id="KW-1185">Reference proteome</keyword>
<evidence type="ECO:0000256" key="1">
    <source>
        <dbReference type="ARBA" id="ARBA00023063"/>
    </source>
</evidence>
<proteinExistence type="predicted"/>
<evidence type="ECO:0000313" key="2">
    <source>
        <dbReference type="EMBL" id="ADJ22742.1"/>
    </source>
</evidence>